<dbReference type="PROSITE" id="PS51476">
    <property type="entry name" value="PROTEASOME_BETA_2"/>
    <property type="match status" value="1"/>
</dbReference>
<comment type="subunit">
    <text evidence="10">Component of the proteasome complex.</text>
</comment>
<evidence type="ECO:0000256" key="8">
    <source>
        <dbReference type="ARBA" id="ARBA00026071"/>
    </source>
</evidence>
<comment type="subunit">
    <text evidence="8">The 26S proteasome consists of a 20S proteasome core and two 19S regulatory subunits. The 20S proteasome core is composed of 28 subunits that are arranged in four stacked rings, resulting in a barrel-shaped structure. The two end rings are each formed by seven alpha subunits, and the two central rings are each formed by seven beta subunits. The catalytic chamber with the active sites is on the inside of the barrel.</text>
</comment>
<comment type="similarity">
    <text evidence="10">Belongs to the peptidase T1B family.</text>
</comment>
<dbReference type="InterPro" id="IPR000243">
    <property type="entry name" value="Pept_T1A_subB"/>
</dbReference>
<sequence>MGNLKSYHSSSYIMDHYDKEHSIPALGHFPREEISTGTTLIAVEYAGGVIVGTDSRTSSGRFIASRCTDKITPVNDTIVCCRSGSAADTQAVTDIVKYHLEVAELINRKKPTVRDCGWEFKKILFNYREELSASIIIAGYDKYEGGQIYTIPSGGLVTRQSVTASGSGSTFVHSYLDINWKPGMTKEEAIELVRMAVGLAVHRDGSSGGIIRIAIINENGTERQIITPQNERFPIFENYVTYNWLSENMAKETRVVELIEEGVSTA</sequence>
<feature type="active site" description="Nucleophile" evidence="9">
    <location>
        <position position="38"/>
    </location>
</feature>
<dbReference type="InterPro" id="IPR016050">
    <property type="entry name" value="Proteasome_bsu_CS"/>
</dbReference>
<dbReference type="PANTHER" id="PTHR32194:SF0">
    <property type="entry name" value="ATP-DEPENDENT PROTEASE SUBUNIT HSLV"/>
    <property type="match status" value="1"/>
</dbReference>
<evidence type="ECO:0000256" key="10">
    <source>
        <dbReference type="RuleBase" id="RU004203"/>
    </source>
</evidence>
<keyword evidence="6 10" id="KW-0647">Proteasome</keyword>
<dbReference type="GO" id="GO:0004298">
    <property type="term" value="F:threonine-type endopeptidase activity"/>
    <property type="evidence" value="ECO:0007669"/>
    <property type="project" value="UniProtKB-KW"/>
</dbReference>
<dbReference type="GO" id="GO:0051603">
    <property type="term" value="P:proteolysis involved in protein catabolic process"/>
    <property type="evidence" value="ECO:0007669"/>
    <property type="project" value="InterPro"/>
</dbReference>
<evidence type="ECO:0000256" key="1">
    <source>
        <dbReference type="ARBA" id="ARBA00001198"/>
    </source>
</evidence>
<accession>A0AAF5CTJ5</accession>
<dbReference type="PROSITE" id="PS00854">
    <property type="entry name" value="PROTEASOME_BETA_1"/>
    <property type="match status" value="1"/>
</dbReference>
<keyword evidence="11" id="KW-1185">Reference proteome</keyword>
<comment type="subcellular location">
    <subcellularLocation>
        <location evidence="10">Cytoplasm</location>
    </subcellularLocation>
    <subcellularLocation>
        <location evidence="10">Nucleus</location>
    </subcellularLocation>
</comment>
<evidence type="ECO:0000256" key="6">
    <source>
        <dbReference type="ARBA" id="ARBA00022942"/>
    </source>
</evidence>
<dbReference type="AlphaFoldDB" id="A0AAF5CTJ5"/>
<dbReference type="InterPro" id="IPR023333">
    <property type="entry name" value="Proteasome_suB-type"/>
</dbReference>
<comment type="function">
    <text evidence="10">Component of the proteasome, a multicatalytic proteinase complex which is characterized by its ability to cleave peptides with Arg, Phe, Tyr, Leu, and Glu adjacent to the leaving group at neutral or slightly basic pH. The proteasome has an ATP-dependent proteolytic activity.</text>
</comment>
<dbReference type="SUPFAM" id="SSF56235">
    <property type="entry name" value="N-terminal nucleophile aminohydrolases (Ntn hydrolases)"/>
    <property type="match status" value="1"/>
</dbReference>
<evidence type="ECO:0000256" key="9">
    <source>
        <dbReference type="PIRSR" id="PIRSR600243-1"/>
    </source>
</evidence>
<keyword evidence="10" id="KW-0539">Nucleus</keyword>
<keyword evidence="4" id="KW-0888">Threonine protease</keyword>
<keyword evidence="5" id="KW-0378">Hydrolase</keyword>
<dbReference type="GO" id="GO:0019774">
    <property type="term" value="C:proteasome core complex, beta-subunit complex"/>
    <property type="evidence" value="ECO:0007669"/>
    <property type="project" value="UniProtKB-ARBA"/>
</dbReference>
<dbReference type="PANTHER" id="PTHR32194">
    <property type="entry name" value="METALLOPROTEASE TLDD"/>
    <property type="match status" value="1"/>
</dbReference>
<evidence type="ECO:0000256" key="4">
    <source>
        <dbReference type="ARBA" id="ARBA00022698"/>
    </source>
</evidence>
<reference evidence="12" key="1">
    <citation type="submission" date="2024-02" db="UniProtKB">
        <authorList>
            <consortium name="WormBaseParasite"/>
        </authorList>
    </citation>
    <scope>IDENTIFICATION</scope>
</reference>
<dbReference type="GO" id="GO:0005634">
    <property type="term" value="C:nucleus"/>
    <property type="evidence" value="ECO:0007669"/>
    <property type="project" value="UniProtKB-SubCell"/>
</dbReference>
<evidence type="ECO:0000256" key="2">
    <source>
        <dbReference type="ARBA" id="ARBA00022490"/>
    </source>
</evidence>
<comment type="catalytic activity">
    <reaction evidence="1">
        <text>Cleavage of peptide bonds with very broad specificity.</text>
        <dbReference type="EC" id="3.4.25.1"/>
    </reaction>
</comment>
<evidence type="ECO:0000313" key="12">
    <source>
        <dbReference type="WBParaSite" id="TCONS_00001584.p1"/>
    </source>
</evidence>
<evidence type="ECO:0000256" key="5">
    <source>
        <dbReference type="ARBA" id="ARBA00022801"/>
    </source>
</evidence>
<dbReference type="Gene3D" id="3.60.20.10">
    <property type="entry name" value="Glutamine Phosphoribosylpyrophosphate, subunit 1, domain 1"/>
    <property type="match status" value="1"/>
</dbReference>
<dbReference type="GO" id="GO:0005737">
    <property type="term" value="C:cytoplasm"/>
    <property type="evidence" value="ECO:0007669"/>
    <property type="project" value="UniProtKB-SubCell"/>
</dbReference>
<keyword evidence="3" id="KW-0645">Protease</keyword>
<dbReference type="InterPro" id="IPR029055">
    <property type="entry name" value="Ntn_hydrolases_N"/>
</dbReference>
<proteinExistence type="inferred from homology"/>
<keyword evidence="2 10" id="KW-0963">Cytoplasm</keyword>
<comment type="function">
    <text evidence="7">Non-catalytic component of the proteasome, a multicatalytic proteinase complex which is characterized by its ability to cleave peptides with Arg, Phe, Tyr, Leu, and Glu adjacent to the leaving group at neutral or slightly basic pH. The proteasome has an ATP-dependent proteolytic activity.</text>
</comment>
<protein>
    <recommendedName>
        <fullName evidence="10">Proteasome subunit beta</fullName>
    </recommendedName>
</protein>
<dbReference type="PRINTS" id="PR00141">
    <property type="entry name" value="PROTEASOME"/>
</dbReference>
<evidence type="ECO:0000256" key="7">
    <source>
        <dbReference type="ARBA" id="ARBA00024953"/>
    </source>
</evidence>
<evidence type="ECO:0000256" key="3">
    <source>
        <dbReference type="ARBA" id="ARBA00022670"/>
    </source>
</evidence>
<dbReference type="CDD" id="cd03762">
    <property type="entry name" value="proteasome_beta_type_6"/>
    <property type="match status" value="1"/>
</dbReference>
<organism evidence="11 12">
    <name type="scientific">Strongyloides stercoralis</name>
    <name type="common">Threadworm</name>
    <dbReference type="NCBI Taxonomy" id="6248"/>
    <lineage>
        <taxon>Eukaryota</taxon>
        <taxon>Metazoa</taxon>
        <taxon>Ecdysozoa</taxon>
        <taxon>Nematoda</taxon>
        <taxon>Chromadorea</taxon>
        <taxon>Rhabditida</taxon>
        <taxon>Tylenchina</taxon>
        <taxon>Panagrolaimomorpha</taxon>
        <taxon>Strongyloidoidea</taxon>
        <taxon>Strongyloididae</taxon>
        <taxon>Strongyloides</taxon>
    </lineage>
</organism>
<evidence type="ECO:0000313" key="11">
    <source>
        <dbReference type="Proteomes" id="UP000035681"/>
    </source>
</evidence>
<dbReference type="WBParaSite" id="TCONS_00001584.p1">
    <property type="protein sequence ID" value="TCONS_00001584.p1"/>
    <property type="gene ID" value="XLOC_001461"/>
</dbReference>
<dbReference type="Proteomes" id="UP000035681">
    <property type="component" value="Unplaced"/>
</dbReference>
<name>A0AAF5CTJ5_STRER</name>
<dbReference type="Pfam" id="PF00227">
    <property type="entry name" value="Proteasome"/>
    <property type="match status" value="1"/>
</dbReference>
<dbReference type="InterPro" id="IPR001353">
    <property type="entry name" value="Proteasome_sua/b"/>
</dbReference>